<gene>
    <name evidence="2" type="ORF">U729_1754</name>
</gene>
<comment type="similarity">
    <text evidence="1">Belongs to the ROK (NagC/XylR) family.</text>
</comment>
<name>A0A0A7FUF1_9CLOT</name>
<reference evidence="2 3" key="1">
    <citation type="journal article" date="2015" name="Infect. Genet. Evol.">
        <title>Genomic sequences of six botulinum neurotoxin-producing strains representing three clostridial species illustrate the mobility and diversity of botulinum neurotoxin genes.</title>
        <authorList>
            <person name="Smith T.J."/>
            <person name="Hill K.K."/>
            <person name="Xie G."/>
            <person name="Foley B.T."/>
            <person name="Williamson C.H."/>
            <person name="Foster J.T."/>
            <person name="Johnson S.L."/>
            <person name="Chertkov O."/>
            <person name="Teshima H."/>
            <person name="Gibbons H.S."/>
            <person name="Johnsky L.A."/>
            <person name="Karavis M.A."/>
            <person name="Smith L.A."/>
        </authorList>
    </citation>
    <scope>NUCLEOTIDE SEQUENCE [LARGE SCALE GENOMIC DNA]</scope>
    <source>
        <strain evidence="2">Sullivan</strain>
    </source>
</reference>
<dbReference type="KEGG" id="cbv:U729_1754"/>
<dbReference type="Proteomes" id="UP000030635">
    <property type="component" value="Chromosome"/>
</dbReference>
<dbReference type="CDD" id="cd24152">
    <property type="entry name" value="ASKHA_NBD_ROK-like"/>
    <property type="match status" value="1"/>
</dbReference>
<evidence type="ECO:0000313" key="3">
    <source>
        <dbReference type="Proteomes" id="UP000030635"/>
    </source>
</evidence>
<dbReference type="PANTHER" id="PTHR18964">
    <property type="entry name" value="ROK (REPRESSOR, ORF, KINASE) FAMILY"/>
    <property type="match status" value="1"/>
</dbReference>
<accession>A0A0A7FUF1</accession>
<protein>
    <submittedName>
        <fullName evidence="2">ROK family protein</fullName>
    </submittedName>
</protein>
<organism evidence="2 3">
    <name type="scientific">Clostridium baratii str. Sullivan</name>
    <dbReference type="NCBI Taxonomy" id="1415775"/>
    <lineage>
        <taxon>Bacteria</taxon>
        <taxon>Bacillati</taxon>
        <taxon>Bacillota</taxon>
        <taxon>Clostridia</taxon>
        <taxon>Eubacteriales</taxon>
        <taxon>Clostridiaceae</taxon>
        <taxon>Clostridium</taxon>
    </lineage>
</organism>
<dbReference type="AlphaFoldDB" id="A0A0A7FUF1"/>
<dbReference type="InterPro" id="IPR000600">
    <property type="entry name" value="ROK"/>
</dbReference>
<dbReference type="EMBL" id="CP006905">
    <property type="protein sequence ID" value="AIY82570.1"/>
    <property type="molecule type" value="Genomic_DNA"/>
</dbReference>
<dbReference type="Gene3D" id="3.30.420.40">
    <property type="match status" value="2"/>
</dbReference>
<evidence type="ECO:0000256" key="1">
    <source>
        <dbReference type="ARBA" id="ARBA00006479"/>
    </source>
</evidence>
<proteinExistence type="inferred from homology"/>
<keyword evidence="3" id="KW-1185">Reference proteome</keyword>
<evidence type="ECO:0000313" key="2">
    <source>
        <dbReference type="EMBL" id="AIY82570.1"/>
    </source>
</evidence>
<dbReference type="PANTHER" id="PTHR18964:SF170">
    <property type="entry name" value="SUGAR KINASE"/>
    <property type="match status" value="1"/>
</dbReference>
<dbReference type="HOGENOM" id="CLU_036604_0_2_9"/>
<dbReference type="InterPro" id="IPR043129">
    <property type="entry name" value="ATPase_NBD"/>
</dbReference>
<dbReference type="OrthoDB" id="9795247at2"/>
<dbReference type="Pfam" id="PF00480">
    <property type="entry name" value="ROK"/>
    <property type="match status" value="1"/>
</dbReference>
<dbReference type="RefSeq" id="WP_039313764.1">
    <property type="nucleotide sequence ID" value="NZ_CP006905.1"/>
</dbReference>
<dbReference type="eggNOG" id="COG1940">
    <property type="taxonomic scope" value="Bacteria"/>
</dbReference>
<dbReference type="SUPFAM" id="SSF53067">
    <property type="entry name" value="Actin-like ATPase domain"/>
    <property type="match status" value="1"/>
</dbReference>
<sequence length="313" mass="34132">MDNKHYLSMDIGGTFIKYGILDHSGNLIFKNKRRTSKNINDLILDLSKIIEGQSIKISGIGISTPGKVDTAKGIIYGGGNLSFLHNCPIVSILYKKYGIPVAVENDGKAAALAEMWLGNLQDVDDGAAIILGTGIGGGIVLNKKLRKGKHYSAGEVSFMINNSEETSDLKFHGFNASAVRMVKTIGEYLGLSDHLDGESVFKSIVNGEPFANKVFKNYCDSIAQLINNIQCTLDLEKYVIGGGISSQEILIEEIRKSFNSLIEKEPFLQKSIHCPLIEPAKFNNDANLYGAVYNLLLDEKTINIIKNNESIGG</sequence>